<dbReference type="Proteomes" id="UP001221898">
    <property type="component" value="Unassembled WGS sequence"/>
</dbReference>
<proteinExistence type="predicted"/>
<dbReference type="AlphaFoldDB" id="A0AAD7WJ58"/>
<evidence type="ECO:0000313" key="1">
    <source>
        <dbReference type="EMBL" id="KAJ8398743.1"/>
    </source>
</evidence>
<keyword evidence="2" id="KW-1185">Reference proteome</keyword>
<organism evidence="1 2">
    <name type="scientific">Aldrovandia affinis</name>
    <dbReference type="NCBI Taxonomy" id="143900"/>
    <lineage>
        <taxon>Eukaryota</taxon>
        <taxon>Metazoa</taxon>
        <taxon>Chordata</taxon>
        <taxon>Craniata</taxon>
        <taxon>Vertebrata</taxon>
        <taxon>Euteleostomi</taxon>
        <taxon>Actinopterygii</taxon>
        <taxon>Neopterygii</taxon>
        <taxon>Teleostei</taxon>
        <taxon>Notacanthiformes</taxon>
        <taxon>Halosauridae</taxon>
        <taxon>Aldrovandia</taxon>
    </lineage>
</organism>
<name>A0AAD7WJ58_9TELE</name>
<sequence length="105" mass="12051">MWFTDVHSEEFRIALIRRESEHLRILLCYESYFACVGVKLHTDQNKTSLTDNDIETLLQENRADVRIALPVHTNIKIPVLYSQAYRGQEGNIDNSVKVDAAQNCG</sequence>
<dbReference type="EMBL" id="JAINUG010000088">
    <property type="protein sequence ID" value="KAJ8398743.1"/>
    <property type="molecule type" value="Genomic_DNA"/>
</dbReference>
<gene>
    <name evidence="1" type="ORF">AAFF_G00419400</name>
</gene>
<accession>A0AAD7WJ58</accession>
<reference evidence="1" key="1">
    <citation type="journal article" date="2023" name="Science">
        <title>Genome structures resolve the early diversification of teleost fishes.</title>
        <authorList>
            <person name="Parey E."/>
            <person name="Louis A."/>
            <person name="Montfort J."/>
            <person name="Bouchez O."/>
            <person name="Roques C."/>
            <person name="Iampietro C."/>
            <person name="Lluch J."/>
            <person name="Castinel A."/>
            <person name="Donnadieu C."/>
            <person name="Desvignes T."/>
            <person name="Floi Bucao C."/>
            <person name="Jouanno E."/>
            <person name="Wen M."/>
            <person name="Mejri S."/>
            <person name="Dirks R."/>
            <person name="Jansen H."/>
            <person name="Henkel C."/>
            <person name="Chen W.J."/>
            <person name="Zahm M."/>
            <person name="Cabau C."/>
            <person name="Klopp C."/>
            <person name="Thompson A.W."/>
            <person name="Robinson-Rechavi M."/>
            <person name="Braasch I."/>
            <person name="Lecointre G."/>
            <person name="Bobe J."/>
            <person name="Postlethwait J.H."/>
            <person name="Berthelot C."/>
            <person name="Roest Crollius H."/>
            <person name="Guiguen Y."/>
        </authorList>
    </citation>
    <scope>NUCLEOTIDE SEQUENCE</scope>
    <source>
        <strain evidence="1">NC1722</strain>
    </source>
</reference>
<comment type="caution">
    <text evidence="1">The sequence shown here is derived from an EMBL/GenBank/DDBJ whole genome shotgun (WGS) entry which is preliminary data.</text>
</comment>
<protein>
    <submittedName>
        <fullName evidence="1">Uncharacterized protein</fullName>
    </submittedName>
</protein>
<evidence type="ECO:0000313" key="2">
    <source>
        <dbReference type="Proteomes" id="UP001221898"/>
    </source>
</evidence>